<evidence type="ECO:0000313" key="3">
    <source>
        <dbReference type="Proteomes" id="UP000219439"/>
    </source>
</evidence>
<sequence length="146" mass="17146">MKRTALALSMLVAIATSALPAHANGLTFGFHGPNGSFTISTDERGNVAPIRYEKPRKYKKQKIRPRRIARIIRNHGFYDVHGMKIKGKFYKAKAYDRRNRLVRLKVNAYNGRIVKKRIIQRARPIPYHRYGWDNGYVPPRQPFWYY</sequence>
<dbReference type="RefSeq" id="WP_097153084.1">
    <property type="nucleotide sequence ID" value="NZ_OBEL01000001.1"/>
</dbReference>
<dbReference type="AlphaFoldDB" id="A0A285NIG9"/>
<feature type="chain" id="PRO_5012651056" description="Peptidase propeptide and YPEB domain-containing protein" evidence="1">
    <location>
        <begin position="24"/>
        <end position="146"/>
    </location>
</feature>
<keyword evidence="1" id="KW-0732">Signal</keyword>
<organism evidence="2 3">
    <name type="scientific">Cohaesibacter gelatinilyticus</name>
    <dbReference type="NCBI Taxonomy" id="372072"/>
    <lineage>
        <taxon>Bacteria</taxon>
        <taxon>Pseudomonadati</taxon>
        <taxon>Pseudomonadota</taxon>
        <taxon>Alphaproteobacteria</taxon>
        <taxon>Hyphomicrobiales</taxon>
        <taxon>Cohaesibacteraceae</taxon>
    </lineage>
</organism>
<name>A0A285NIG9_9HYPH</name>
<evidence type="ECO:0000256" key="1">
    <source>
        <dbReference type="SAM" id="SignalP"/>
    </source>
</evidence>
<evidence type="ECO:0008006" key="4">
    <source>
        <dbReference type="Google" id="ProtNLM"/>
    </source>
</evidence>
<protein>
    <recommendedName>
        <fullName evidence="4">Peptidase propeptide and YPEB domain-containing protein</fullName>
    </recommendedName>
</protein>
<feature type="signal peptide" evidence="1">
    <location>
        <begin position="1"/>
        <end position="23"/>
    </location>
</feature>
<evidence type="ECO:0000313" key="2">
    <source>
        <dbReference type="EMBL" id="SNZ09280.1"/>
    </source>
</evidence>
<reference evidence="2 3" key="1">
    <citation type="submission" date="2017-09" db="EMBL/GenBank/DDBJ databases">
        <authorList>
            <person name="Ehlers B."/>
            <person name="Leendertz F.H."/>
        </authorList>
    </citation>
    <scope>NUCLEOTIDE SEQUENCE [LARGE SCALE GENOMIC DNA]</scope>
    <source>
        <strain evidence="2 3">DSM 18289</strain>
    </source>
</reference>
<keyword evidence="3" id="KW-1185">Reference proteome</keyword>
<dbReference type="EMBL" id="OBEL01000001">
    <property type="protein sequence ID" value="SNZ09280.1"/>
    <property type="molecule type" value="Genomic_DNA"/>
</dbReference>
<accession>A0A285NIG9</accession>
<proteinExistence type="predicted"/>
<gene>
    <name evidence="2" type="ORF">SAMN06265368_1989</name>
</gene>
<dbReference type="Proteomes" id="UP000219439">
    <property type="component" value="Unassembled WGS sequence"/>
</dbReference>